<dbReference type="Proteomes" id="UP000198935">
    <property type="component" value="Unassembled WGS sequence"/>
</dbReference>
<evidence type="ECO:0000256" key="4">
    <source>
        <dbReference type="ARBA" id="ARBA00022692"/>
    </source>
</evidence>
<feature type="transmembrane region" description="Helical" evidence="7">
    <location>
        <begin position="71"/>
        <end position="88"/>
    </location>
</feature>
<dbReference type="AlphaFoldDB" id="A0A1H3SCF5"/>
<feature type="transmembrane region" description="Helical" evidence="7">
    <location>
        <begin position="122"/>
        <end position="140"/>
    </location>
</feature>
<evidence type="ECO:0000256" key="2">
    <source>
        <dbReference type="ARBA" id="ARBA00009298"/>
    </source>
</evidence>
<gene>
    <name evidence="9" type="ORF">SAMN05421736_110118</name>
</gene>
<keyword evidence="3" id="KW-1003">Cell membrane</keyword>
<dbReference type="STRING" id="1503961.SAMN05421736_110118"/>
<proteinExistence type="inferred from homology"/>
<keyword evidence="4 7" id="KW-0812">Transmembrane</keyword>
<evidence type="ECO:0000313" key="10">
    <source>
        <dbReference type="Proteomes" id="UP000198935"/>
    </source>
</evidence>
<dbReference type="PANTHER" id="PTHR33778">
    <property type="entry name" value="PROTEIN MGTC"/>
    <property type="match status" value="1"/>
</dbReference>
<evidence type="ECO:0000259" key="8">
    <source>
        <dbReference type="Pfam" id="PF02308"/>
    </source>
</evidence>
<dbReference type="PRINTS" id="PR01837">
    <property type="entry name" value="MGTCSAPBPROT"/>
</dbReference>
<feature type="domain" description="MgtC/SapB/SrpB/YhiD N-terminal" evidence="8">
    <location>
        <begin position="11"/>
        <end position="139"/>
    </location>
</feature>
<sequence>MSFNVEIIVKLMTALFFGMLIGIDRQLKHKPLGLKTSTVICVASCLVTIVSIQSFQLYASPVYNAMDPMRLAAQIISGVGFLGAGVILRRNNDVISGLTSAAMIWAASGLGIAVGAGFYYEAFITVILLILAVNFLPTLIKSIGPPTLRERDVSVKIVMEPNYKMTELIQIIETKGHGLTKTEKSDITIRNIKIKDTENGKQQIDLRLSAPEKQYTTEIYYLIKKIDDVITVDVEHL</sequence>
<feature type="transmembrane region" description="Helical" evidence="7">
    <location>
        <begin position="39"/>
        <end position="59"/>
    </location>
</feature>
<reference evidence="10" key="1">
    <citation type="submission" date="2016-10" db="EMBL/GenBank/DDBJ databases">
        <authorList>
            <person name="Varghese N."/>
            <person name="Submissions S."/>
        </authorList>
    </citation>
    <scope>NUCLEOTIDE SEQUENCE [LARGE SCALE GENOMIC DNA]</scope>
    <source>
        <strain evidence="10">SP</strain>
    </source>
</reference>
<feature type="transmembrane region" description="Helical" evidence="7">
    <location>
        <begin position="95"/>
        <end position="116"/>
    </location>
</feature>
<evidence type="ECO:0000256" key="1">
    <source>
        <dbReference type="ARBA" id="ARBA00004651"/>
    </source>
</evidence>
<organism evidence="9 10">
    <name type="scientific">Evansella caseinilytica</name>
    <dbReference type="NCBI Taxonomy" id="1503961"/>
    <lineage>
        <taxon>Bacteria</taxon>
        <taxon>Bacillati</taxon>
        <taxon>Bacillota</taxon>
        <taxon>Bacilli</taxon>
        <taxon>Bacillales</taxon>
        <taxon>Bacillaceae</taxon>
        <taxon>Evansella</taxon>
    </lineage>
</organism>
<evidence type="ECO:0000256" key="5">
    <source>
        <dbReference type="ARBA" id="ARBA00022989"/>
    </source>
</evidence>
<name>A0A1H3SCF5_9BACI</name>
<dbReference type="InterPro" id="IPR049177">
    <property type="entry name" value="MgtC_SapB_SrpB_YhiD_N"/>
</dbReference>
<dbReference type="EMBL" id="FNPI01000010">
    <property type="protein sequence ID" value="SDZ35221.1"/>
    <property type="molecule type" value="Genomic_DNA"/>
</dbReference>
<dbReference type="Pfam" id="PF02308">
    <property type="entry name" value="MgtC"/>
    <property type="match status" value="1"/>
</dbReference>
<protein>
    <submittedName>
        <fullName evidence="9">Putative Mg2+ transporter-C (MgtC) family protein</fullName>
    </submittedName>
</protein>
<dbReference type="InterPro" id="IPR003416">
    <property type="entry name" value="MgtC/SapB/SrpB/YhiD_fam"/>
</dbReference>
<keyword evidence="10" id="KW-1185">Reference proteome</keyword>
<keyword evidence="6 7" id="KW-0472">Membrane</keyword>
<dbReference type="GO" id="GO:0005886">
    <property type="term" value="C:plasma membrane"/>
    <property type="evidence" value="ECO:0007669"/>
    <property type="project" value="UniProtKB-SubCell"/>
</dbReference>
<feature type="transmembrane region" description="Helical" evidence="7">
    <location>
        <begin position="7"/>
        <end position="27"/>
    </location>
</feature>
<dbReference type="OrthoDB" id="9811198at2"/>
<comment type="subcellular location">
    <subcellularLocation>
        <location evidence="1">Cell membrane</location>
        <topology evidence="1">Multi-pass membrane protein</topology>
    </subcellularLocation>
</comment>
<evidence type="ECO:0000313" key="9">
    <source>
        <dbReference type="EMBL" id="SDZ35221.1"/>
    </source>
</evidence>
<comment type="similarity">
    <text evidence="2">Belongs to the MgtC/SapB family.</text>
</comment>
<evidence type="ECO:0000256" key="6">
    <source>
        <dbReference type="ARBA" id="ARBA00023136"/>
    </source>
</evidence>
<evidence type="ECO:0000256" key="7">
    <source>
        <dbReference type="SAM" id="Phobius"/>
    </source>
</evidence>
<evidence type="ECO:0000256" key="3">
    <source>
        <dbReference type="ARBA" id="ARBA00022475"/>
    </source>
</evidence>
<keyword evidence="5 7" id="KW-1133">Transmembrane helix</keyword>
<accession>A0A1H3SCF5</accession>
<dbReference type="PANTHER" id="PTHR33778:SF4">
    <property type="entry name" value="PROTEIN SAPB"/>
    <property type="match status" value="1"/>
</dbReference>